<dbReference type="EMBL" id="CP111020">
    <property type="protein sequence ID" value="WAR15006.1"/>
    <property type="molecule type" value="Genomic_DNA"/>
</dbReference>
<evidence type="ECO:0000313" key="5">
    <source>
        <dbReference type="Proteomes" id="UP001164746"/>
    </source>
</evidence>
<keyword evidence="2" id="KW-0732">Signal</keyword>
<organism evidence="4 5">
    <name type="scientific">Mya arenaria</name>
    <name type="common">Soft-shell clam</name>
    <dbReference type="NCBI Taxonomy" id="6604"/>
    <lineage>
        <taxon>Eukaryota</taxon>
        <taxon>Metazoa</taxon>
        <taxon>Spiralia</taxon>
        <taxon>Lophotrochozoa</taxon>
        <taxon>Mollusca</taxon>
        <taxon>Bivalvia</taxon>
        <taxon>Autobranchia</taxon>
        <taxon>Heteroconchia</taxon>
        <taxon>Euheterodonta</taxon>
        <taxon>Imparidentia</taxon>
        <taxon>Neoheterodontei</taxon>
        <taxon>Myida</taxon>
        <taxon>Myoidea</taxon>
        <taxon>Myidae</taxon>
        <taxon>Mya</taxon>
    </lineage>
</organism>
<keyword evidence="1" id="KW-0812">Transmembrane</keyword>
<feature type="domain" description="TNFR-Cys" evidence="3">
    <location>
        <begin position="130"/>
        <end position="170"/>
    </location>
</feature>
<accession>A0ABY7F2D3</accession>
<dbReference type="InterPro" id="IPR009030">
    <property type="entry name" value="Growth_fac_rcpt_cys_sf"/>
</dbReference>
<dbReference type="Proteomes" id="UP001164746">
    <property type="component" value="Chromosome 9"/>
</dbReference>
<sequence length="291" mass="32250">MIHRINNIFVISFIVWASCLLLKSTDGSPPQLHVCNLDNESANACCSACAYTQQPGENLGCNISCPADYYVIVDNDNSCNRIREQSTSTAIPTTTITEDPNINETDTSNATNHTIASLKVPDSHYCIRNCASREYYDEQRLKCQLCPTHCLECSDKDNCTTCYVEHDNDCRQECPQGSYQSTKNSAGSITCKESEIESKSKQGFIIGVTVGGVVLVVLVLIVIVMVIRKKRITGKTHWDSPADNVNDSDVRVPNAVHNTIADTIHVERNDDVQDEDVYMIVEIPKPSKIKP</sequence>
<keyword evidence="1" id="KW-0472">Membrane</keyword>
<feature type="non-terminal residue" evidence="4">
    <location>
        <position position="291"/>
    </location>
</feature>
<evidence type="ECO:0000259" key="3">
    <source>
        <dbReference type="PROSITE" id="PS00652"/>
    </source>
</evidence>
<feature type="transmembrane region" description="Helical" evidence="1">
    <location>
        <begin position="204"/>
        <end position="227"/>
    </location>
</feature>
<evidence type="ECO:0000313" key="4">
    <source>
        <dbReference type="EMBL" id="WAR15006.1"/>
    </source>
</evidence>
<evidence type="ECO:0000256" key="2">
    <source>
        <dbReference type="SAM" id="SignalP"/>
    </source>
</evidence>
<proteinExistence type="predicted"/>
<feature type="signal peptide" evidence="2">
    <location>
        <begin position="1"/>
        <end position="27"/>
    </location>
</feature>
<dbReference type="InterPro" id="IPR001368">
    <property type="entry name" value="TNFR/NGFR_Cys_rich_reg"/>
</dbReference>
<keyword evidence="1" id="KW-1133">Transmembrane helix</keyword>
<protein>
    <recommendedName>
        <fullName evidence="3">TNFR-Cys domain-containing protein</fullName>
    </recommendedName>
</protein>
<dbReference type="PROSITE" id="PS00652">
    <property type="entry name" value="TNFR_NGFR_1"/>
    <property type="match status" value="1"/>
</dbReference>
<dbReference type="Gene3D" id="2.10.220.10">
    <property type="entry name" value="Hormone Receptor, Insulin-like Growth Factor Receptor 1, Chain A, domain 2"/>
    <property type="match status" value="1"/>
</dbReference>
<feature type="chain" id="PRO_5047312811" description="TNFR-Cys domain-containing protein" evidence="2">
    <location>
        <begin position="28"/>
        <end position="291"/>
    </location>
</feature>
<name>A0ABY7F2D3_MYAAR</name>
<gene>
    <name evidence="4" type="ORF">MAR_005111</name>
</gene>
<evidence type="ECO:0000256" key="1">
    <source>
        <dbReference type="SAM" id="Phobius"/>
    </source>
</evidence>
<dbReference type="PROSITE" id="PS51257">
    <property type="entry name" value="PROKAR_LIPOPROTEIN"/>
    <property type="match status" value="1"/>
</dbReference>
<dbReference type="SUPFAM" id="SSF57184">
    <property type="entry name" value="Growth factor receptor domain"/>
    <property type="match status" value="1"/>
</dbReference>
<reference evidence="4" key="1">
    <citation type="submission" date="2022-11" db="EMBL/GenBank/DDBJ databases">
        <title>Centuries of genome instability and evolution in soft-shell clam transmissible cancer (bioRxiv).</title>
        <authorList>
            <person name="Hart S.F.M."/>
            <person name="Yonemitsu M.A."/>
            <person name="Giersch R.M."/>
            <person name="Beal B.F."/>
            <person name="Arriagada G."/>
            <person name="Davis B.W."/>
            <person name="Ostrander E.A."/>
            <person name="Goff S.P."/>
            <person name="Metzger M.J."/>
        </authorList>
    </citation>
    <scope>NUCLEOTIDE SEQUENCE</scope>
    <source>
        <strain evidence="4">MELC-2E11</strain>
        <tissue evidence="4">Siphon/mantle</tissue>
    </source>
</reference>
<keyword evidence="5" id="KW-1185">Reference proteome</keyword>